<dbReference type="InterPro" id="IPR036291">
    <property type="entry name" value="NAD(P)-bd_dom_sf"/>
</dbReference>
<reference evidence="4 5" key="1">
    <citation type="journal article" date="2016" name="Mol. Biol. Evol.">
        <title>Comparative Genomics of Early-Diverging Mushroom-Forming Fungi Provides Insights into the Origins of Lignocellulose Decay Capabilities.</title>
        <authorList>
            <person name="Nagy L.G."/>
            <person name="Riley R."/>
            <person name="Tritt A."/>
            <person name="Adam C."/>
            <person name="Daum C."/>
            <person name="Floudas D."/>
            <person name="Sun H."/>
            <person name="Yadav J.S."/>
            <person name="Pangilinan J."/>
            <person name="Larsson K.H."/>
            <person name="Matsuura K."/>
            <person name="Barry K."/>
            <person name="Labutti K."/>
            <person name="Kuo R."/>
            <person name="Ohm R.A."/>
            <person name="Bhattacharya S.S."/>
            <person name="Shirouzu T."/>
            <person name="Yoshinaga Y."/>
            <person name="Martin F.M."/>
            <person name="Grigoriev I.V."/>
            <person name="Hibbett D.S."/>
        </authorList>
    </citation>
    <scope>NUCLEOTIDE SEQUENCE [LARGE SCALE GENOMIC DNA]</scope>
    <source>
        <strain evidence="4 5">93-53</strain>
    </source>
</reference>
<evidence type="ECO:0000313" key="5">
    <source>
        <dbReference type="Proteomes" id="UP000076871"/>
    </source>
</evidence>
<dbReference type="STRING" id="1314785.A0A165CWP4"/>
<dbReference type="Pfam" id="PF05368">
    <property type="entry name" value="NmrA"/>
    <property type="match status" value="1"/>
</dbReference>
<keyword evidence="2" id="KW-0560">Oxidoreductase</keyword>
<dbReference type="AlphaFoldDB" id="A0A165CWP4"/>
<dbReference type="PANTHER" id="PTHR47706">
    <property type="entry name" value="NMRA-LIKE FAMILY PROTEIN"/>
    <property type="match status" value="1"/>
</dbReference>
<proteinExistence type="predicted"/>
<keyword evidence="5" id="KW-1185">Reference proteome</keyword>
<organism evidence="4 5">
    <name type="scientific">Laetiporus sulphureus 93-53</name>
    <dbReference type="NCBI Taxonomy" id="1314785"/>
    <lineage>
        <taxon>Eukaryota</taxon>
        <taxon>Fungi</taxon>
        <taxon>Dikarya</taxon>
        <taxon>Basidiomycota</taxon>
        <taxon>Agaricomycotina</taxon>
        <taxon>Agaricomycetes</taxon>
        <taxon>Polyporales</taxon>
        <taxon>Laetiporus</taxon>
    </lineage>
</organism>
<evidence type="ECO:0000256" key="1">
    <source>
        <dbReference type="ARBA" id="ARBA00022857"/>
    </source>
</evidence>
<dbReference type="GO" id="GO:0016491">
    <property type="term" value="F:oxidoreductase activity"/>
    <property type="evidence" value="ECO:0007669"/>
    <property type="project" value="UniProtKB-KW"/>
</dbReference>
<accession>A0A165CWP4</accession>
<dbReference type="GeneID" id="63826561"/>
<dbReference type="PANTHER" id="PTHR47706:SF11">
    <property type="entry name" value="ISOFLAVONE REDUCTASE FAMILY PROTEIN (AFU_ORTHOLOGUE AFUA_1G12510)"/>
    <property type="match status" value="1"/>
</dbReference>
<evidence type="ECO:0000259" key="3">
    <source>
        <dbReference type="Pfam" id="PF05368"/>
    </source>
</evidence>
<dbReference type="InterPro" id="IPR008030">
    <property type="entry name" value="NmrA-like"/>
</dbReference>
<dbReference type="Proteomes" id="UP000076871">
    <property type="component" value="Unassembled WGS sequence"/>
</dbReference>
<evidence type="ECO:0000256" key="2">
    <source>
        <dbReference type="ARBA" id="ARBA00023002"/>
    </source>
</evidence>
<sequence>MAPKPLRVLVVGGTGNTGKHITEALLVNGKDFVSTLTRPSSLSKRAIENLRAKGAEVRTGDFRSDSIEKLKDALSGVDILISSVIAFAILDQKPLLAAAKEVGVKRVVPCDFATPGKHGVRELNDTKLEIHDYIKQLGLGYTFIDIGWWMPLTLPSSLLSSIIADERTLNQSVIVWEDEVTLLDVKRLMEKYSPDGDASKDKWTYLTYEELSQRAAQGKEEYKRTGNPEARVLQAASEYMISIHILGEDSLENAKALGYLDAHELYPDIHPTSLEEFVKEFYSQKRPASV</sequence>
<evidence type="ECO:0000313" key="4">
    <source>
        <dbReference type="EMBL" id="KZT03603.1"/>
    </source>
</evidence>
<name>A0A165CWP4_9APHY</name>
<dbReference type="OrthoDB" id="2798875at2759"/>
<dbReference type="EMBL" id="KV427642">
    <property type="protein sequence ID" value="KZT03603.1"/>
    <property type="molecule type" value="Genomic_DNA"/>
</dbReference>
<feature type="domain" description="NmrA-like" evidence="3">
    <location>
        <begin position="7"/>
        <end position="154"/>
    </location>
</feature>
<dbReference type="RefSeq" id="XP_040761343.1">
    <property type="nucleotide sequence ID" value="XM_040909532.1"/>
</dbReference>
<dbReference type="InParanoid" id="A0A165CWP4"/>
<protein>
    <submittedName>
        <fullName evidence="4">NAD(P)-binding protein</fullName>
    </submittedName>
</protein>
<gene>
    <name evidence="4" type="ORF">LAESUDRAFT_728876</name>
</gene>
<dbReference type="Gene3D" id="3.40.50.720">
    <property type="entry name" value="NAD(P)-binding Rossmann-like Domain"/>
    <property type="match status" value="1"/>
</dbReference>
<dbReference type="InterPro" id="IPR051609">
    <property type="entry name" value="NmrA/Isoflavone_reductase-like"/>
</dbReference>
<keyword evidence="1" id="KW-0521">NADP</keyword>
<dbReference type="SUPFAM" id="SSF51735">
    <property type="entry name" value="NAD(P)-binding Rossmann-fold domains"/>
    <property type="match status" value="1"/>
</dbReference>